<dbReference type="RefSeq" id="WP_036831277.1">
    <property type="nucleotide sequence ID" value="NZ_AVPG01000001.1"/>
</dbReference>
<dbReference type="AlphaFoldDB" id="A0A0A5GDK6"/>
<protein>
    <submittedName>
        <fullName evidence="1">Uncharacterized protein</fullName>
    </submittedName>
</protein>
<reference evidence="1 2" key="1">
    <citation type="submission" date="2013-08" db="EMBL/GenBank/DDBJ databases">
        <authorList>
            <person name="Huang J."/>
            <person name="Wang G."/>
        </authorList>
    </citation>
    <scope>NUCLEOTIDE SEQUENCE [LARGE SCALE GENOMIC DNA]</scope>
    <source>
        <strain evidence="1 2">JSM 072002</strain>
    </source>
</reference>
<keyword evidence="2" id="KW-1185">Reference proteome</keyword>
<gene>
    <name evidence="1" type="ORF">N784_01500</name>
</gene>
<proteinExistence type="predicted"/>
<organism evidence="1 2">
    <name type="scientific">Pontibacillus litoralis JSM 072002</name>
    <dbReference type="NCBI Taxonomy" id="1385512"/>
    <lineage>
        <taxon>Bacteria</taxon>
        <taxon>Bacillati</taxon>
        <taxon>Bacillota</taxon>
        <taxon>Bacilli</taxon>
        <taxon>Bacillales</taxon>
        <taxon>Bacillaceae</taxon>
        <taxon>Pontibacillus</taxon>
    </lineage>
</organism>
<dbReference type="STRING" id="1385512.N784_01500"/>
<sequence length="331" mass="39151">MGKDKGDVVIFPKWKSSLENEAIAAFSKKQYDKALKRFNQLIEFDVATERVILNKLICLMELGQYGEAERLSSEQLDKSKEHYFYFLHIHLTVLFQTGQYEALMDILDDVKESSGIPPEMREQMDHIYEVSEKLRAEESRSEQEENLNELLVALNSDDFQLQWRLISRLRKGSIHPYLRDIASYLEDEKTQPVIKTVLLQWMHAQKVEMKVHVKKFGQSEHVIPEDLHDILHDPASVHILKLLSDVEQMNPTLYDFAKQLLFRYMFVRYPMMPEDKELPYVAKAVLELSYTYLQLEDESLLQLKSFPTEEVQVWKQQIEYYEVHYYSIMGQ</sequence>
<name>A0A0A5GDK6_9BACI</name>
<dbReference type="SUPFAM" id="SSF116965">
    <property type="entry name" value="Hypothetical protein MPN330"/>
    <property type="match status" value="1"/>
</dbReference>
<dbReference type="OrthoDB" id="2961242at2"/>
<dbReference type="SUPFAM" id="SSF48452">
    <property type="entry name" value="TPR-like"/>
    <property type="match status" value="1"/>
</dbReference>
<dbReference type="InterPro" id="IPR011990">
    <property type="entry name" value="TPR-like_helical_dom_sf"/>
</dbReference>
<evidence type="ECO:0000313" key="2">
    <source>
        <dbReference type="Proteomes" id="UP000030401"/>
    </source>
</evidence>
<dbReference type="Gene3D" id="1.25.40.10">
    <property type="entry name" value="Tetratricopeptide repeat domain"/>
    <property type="match status" value="1"/>
</dbReference>
<dbReference type="EMBL" id="AVPG01000001">
    <property type="protein sequence ID" value="KGX89205.1"/>
    <property type="molecule type" value="Genomic_DNA"/>
</dbReference>
<dbReference type="eggNOG" id="COG3118">
    <property type="taxonomic scope" value="Bacteria"/>
</dbReference>
<evidence type="ECO:0000313" key="1">
    <source>
        <dbReference type="EMBL" id="KGX89205.1"/>
    </source>
</evidence>
<dbReference type="Proteomes" id="UP000030401">
    <property type="component" value="Unassembled WGS sequence"/>
</dbReference>
<comment type="caution">
    <text evidence="1">The sequence shown here is derived from an EMBL/GenBank/DDBJ whole genome shotgun (WGS) entry which is preliminary data.</text>
</comment>
<accession>A0A0A5GDK6</accession>